<dbReference type="HOGENOM" id="CLU_051638_9_0_0"/>
<evidence type="ECO:0000256" key="1">
    <source>
        <dbReference type="ARBA" id="ARBA00022679"/>
    </source>
</evidence>
<evidence type="ECO:0000313" key="4">
    <source>
        <dbReference type="Proteomes" id="UP000005096"/>
    </source>
</evidence>
<dbReference type="InterPro" id="IPR011004">
    <property type="entry name" value="Trimer_LpxA-like_sf"/>
</dbReference>
<keyword evidence="2" id="KW-0677">Repeat</keyword>
<dbReference type="Gene3D" id="2.160.10.10">
    <property type="entry name" value="Hexapeptide repeat proteins"/>
    <property type="match status" value="1"/>
</dbReference>
<dbReference type="Pfam" id="PF14602">
    <property type="entry name" value="Hexapep_2"/>
    <property type="match status" value="1"/>
</dbReference>
<dbReference type="AlphaFoldDB" id="E3CVY6"/>
<dbReference type="Pfam" id="PF00132">
    <property type="entry name" value="Hexapep"/>
    <property type="match status" value="1"/>
</dbReference>
<dbReference type="CDD" id="cd03358">
    <property type="entry name" value="LbH_WxcM_N_like"/>
    <property type="match status" value="1"/>
</dbReference>
<gene>
    <name evidence="3" type="ORF">Apau_1825</name>
</gene>
<sequence>MERWVSAEATINPTARLGFGVVVEEDVEIGAGAEIGHHVVIRSGVRIGPGCRIGDQTVLGKRPASAANSAVTQEAPELPPLVLGEGCIVGAGCVLYRGATLGPKVFVGDLVTLREDVTVGDLTILGRGVTVENKVTIGRKVKVETEAYITALSIVGDYCFIAPEVTFTNDNFLGRTEERRKHFGGPTLRRGARIGGNATLLPGVEIGEDALVAAGSVVTRDVPPGVVVAGVPARILRPVPTEQLLEHQVFYDR</sequence>
<proteinExistence type="predicted"/>
<evidence type="ECO:0000256" key="2">
    <source>
        <dbReference type="ARBA" id="ARBA00022737"/>
    </source>
</evidence>
<dbReference type="InterPro" id="IPR001451">
    <property type="entry name" value="Hexapep"/>
</dbReference>
<dbReference type="Proteomes" id="UP000005096">
    <property type="component" value="Chromosome"/>
</dbReference>
<organism evidence="3 4">
    <name type="scientific">Aminomonas paucivorans DSM 12260</name>
    <dbReference type="NCBI Taxonomy" id="584708"/>
    <lineage>
        <taxon>Bacteria</taxon>
        <taxon>Thermotogati</taxon>
        <taxon>Synergistota</taxon>
        <taxon>Synergistia</taxon>
        <taxon>Synergistales</taxon>
        <taxon>Synergistaceae</taxon>
        <taxon>Aminomonas</taxon>
    </lineage>
</organism>
<dbReference type="InterPro" id="IPR018357">
    <property type="entry name" value="Hexapep_transf_CS"/>
</dbReference>
<dbReference type="PROSITE" id="PS00101">
    <property type="entry name" value="HEXAPEP_TRANSFERASES"/>
    <property type="match status" value="3"/>
</dbReference>
<keyword evidence="4" id="KW-1185">Reference proteome</keyword>
<dbReference type="STRING" id="584708.Apau_1825"/>
<dbReference type="PANTHER" id="PTHR43300:SF4">
    <property type="entry name" value="ACYL-[ACYL-CARRIER-PROTEIN]--UDP-N-ACETYLGLUCOSAMINE O-ACYLTRANSFERASE"/>
    <property type="match status" value="1"/>
</dbReference>
<protein>
    <submittedName>
        <fullName evidence="3">Transferase hexapeptide repeat containing protein</fullName>
    </submittedName>
</protein>
<dbReference type="GO" id="GO:0016740">
    <property type="term" value="F:transferase activity"/>
    <property type="evidence" value="ECO:0007669"/>
    <property type="project" value="UniProtKB-KW"/>
</dbReference>
<reference evidence="3 4" key="1">
    <citation type="journal article" date="2010" name="Stand. Genomic Sci.">
        <title>Non-contiguous finished genome sequence of Aminomonas paucivorans type strain (GLU-3).</title>
        <authorList>
            <person name="Pitluck S."/>
            <person name="Yasawong M."/>
            <person name="Held B."/>
            <person name="Lapidus A."/>
            <person name="Nolan M."/>
            <person name="Copeland A."/>
            <person name="Lucas S."/>
            <person name="Del Rio T.G."/>
            <person name="Tice H."/>
            <person name="Cheng J.F."/>
            <person name="Chertkov O."/>
            <person name="Goodwin L."/>
            <person name="Tapia R."/>
            <person name="Han C."/>
            <person name="Liolios K."/>
            <person name="Ivanova N."/>
            <person name="Mavromatis K."/>
            <person name="Ovchinnikova G."/>
            <person name="Pati A."/>
            <person name="Chen A."/>
            <person name="Palaniappan K."/>
            <person name="Land M."/>
            <person name="Hauser L."/>
            <person name="Chang Y.J."/>
            <person name="Jeffries C.D."/>
            <person name="Pukall R."/>
            <person name="Spring S."/>
            <person name="Rohde M."/>
            <person name="Sikorski J."/>
            <person name="Goker M."/>
            <person name="Woyke T."/>
            <person name="Bristow J."/>
            <person name="Eisen J.A."/>
            <person name="Markowitz V."/>
            <person name="Hugenholtz P."/>
            <person name="Kyrpides N.C."/>
            <person name="Klenk H.P."/>
        </authorList>
    </citation>
    <scope>NUCLEOTIDE SEQUENCE [LARGE SCALE GENOMIC DNA]</scope>
    <source>
        <strain evidence="3 4">DSM 12260</strain>
    </source>
</reference>
<dbReference type="InterPro" id="IPR050179">
    <property type="entry name" value="Trans_hexapeptide_repeat"/>
</dbReference>
<keyword evidence="1 3" id="KW-0808">Transferase</keyword>
<accession>E3CVY6</accession>
<dbReference type="PANTHER" id="PTHR43300">
    <property type="entry name" value="ACETYLTRANSFERASE"/>
    <property type="match status" value="1"/>
</dbReference>
<evidence type="ECO:0000313" key="3">
    <source>
        <dbReference type="EMBL" id="EFQ24241.1"/>
    </source>
</evidence>
<dbReference type="RefSeq" id="WP_006301470.1">
    <property type="nucleotide sequence ID" value="NZ_CM001022.1"/>
</dbReference>
<dbReference type="eggNOG" id="COG1044">
    <property type="taxonomic scope" value="Bacteria"/>
</dbReference>
<dbReference type="OrthoDB" id="9782926at2"/>
<name>E3CVY6_9BACT</name>
<dbReference type="PaxDb" id="584708-Apau_1825"/>
<dbReference type="SUPFAM" id="SSF51161">
    <property type="entry name" value="Trimeric LpxA-like enzymes"/>
    <property type="match status" value="1"/>
</dbReference>
<dbReference type="EMBL" id="CM001022">
    <property type="protein sequence ID" value="EFQ24241.1"/>
    <property type="molecule type" value="Genomic_DNA"/>
</dbReference>